<dbReference type="SUPFAM" id="SSF56601">
    <property type="entry name" value="beta-lactamase/transpeptidase-like"/>
    <property type="match status" value="1"/>
</dbReference>
<dbReference type="EMBL" id="CP022983">
    <property type="protein sequence ID" value="ASV67514.1"/>
    <property type="molecule type" value="Genomic_DNA"/>
</dbReference>
<keyword evidence="4 5" id="KW-0046">Antibiotic resistance</keyword>
<name>A0A248TH22_9BACI</name>
<evidence type="ECO:0000259" key="6">
    <source>
        <dbReference type="Pfam" id="PF13354"/>
    </source>
</evidence>
<dbReference type="InterPro" id="IPR012338">
    <property type="entry name" value="Beta-lactam/transpept-like"/>
</dbReference>
<comment type="catalytic activity">
    <reaction evidence="5">
        <text>a beta-lactam + H2O = a substituted beta-amino acid</text>
        <dbReference type="Rhea" id="RHEA:20401"/>
        <dbReference type="ChEBI" id="CHEBI:15377"/>
        <dbReference type="ChEBI" id="CHEBI:35627"/>
        <dbReference type="ChEBI" id="CHEBI:140347"/>
        <dbReference type="EC" id="3.5.2.6"/>
    </reaction>
</comment>
<organism evidence="7 8">
    <name type="scientific">Cytobacillus kochii</name>
    <dbReference type="NCBI Taxonomy" id="859143"/>
    <lineage>
        <taxon>Bacteria</taxon>
        <taxon>Bacillati</taxon>
        <taxon>Bacillota</taxon>
        <taxon>Bacilli</taxon>
        <taxon>Bacillales</taxon>
        <taxon>Bacillaceae</taxon>
        <taxon>Cytobacillus</taxon>
    </lineage>
</organism>
<dbReference type="PROSITE" id="PS00146">
    <property type="entry name" value="BETA_LACTAMASE_A"/>
    <property type="match status" value="1"/>
</dbReference>
<dbReference type="Gene3D" id="3.40.710.10">
    <property type="entry name" value="DD-peptidase/beta-lactamase superfamily"/>
    <property type="match status" value="1"/>
</dbReference>
<feature type="domain" description="Beta-lactamase class A catalytic" evidence="6">
    <location>
        <begin position="51"/>
        <end position="265"/>
    </location>
</feature>
<dbReference type="Proteomes" id="UP000215137">
    <property type="component" value="Chromosome"/>
</dbReference>
<dbReference type="InterPro" id="IPR045155">
    <property type="entry name" value="Beta-lactam_cat"/>
</dbReference>
<dbReference type="GO" id="GO:0008800">
    <property type="term" value="F:beta-lactamase activity"/>
    <property type="evidence" value="ECO:0007669"/>
    <property type="project" value="UniProtKB-UniRule"/>
</dbReference>
<keyword evidence="3 5" id="KW-0378">Hydrolase</keyword>
<dbReference type="PRINTS" id="PR00118">
    <property type="entry name" value="BLACTAMASEA"/>
</dbReference>
<reference evidence="7 8" key="1">
    <citation type="submission" date="2017-08" db="EMBL/GenBank/DDBJ databases">
        <title>Complete Genome Sequence of Bacillus kochii Oregon-R-modENCODE STRAIN BDGP4, isolated from Drosophila melanogaster gut.</title>
        <authorList>
            <person name="Wan K.H."/>
            <person name="Yu C."/>
            <person name="Park S."/>
            <person name="Hammonds A.S."/>
            <person name="Booth B.W."/>
            <person name="Celniker S.E."/>
        </authorList>
    </citation>
    <scope>NUCLEOTIDE SEQUENCE [LARGE SCALE GENOMIC DNA]</scope>
    <source>
        <strain evidence="7 8">BDGP4</strain>
    </source>
</reference>
<comment type="similarity">
    <text evidence="1 5">Belongs to the class-A beta-lactamase family.</text>
</comment>
<evidence type="ECO:0000256" key="1">
    <source>
        <dbReference type="ARBA" id="ARBA00009009"/>
    </source>
</evidence>
<evidence type="ECO:0000256" key="4">
    <source>
        <dbReference type="ARBA" id="ARBA00023251"/>
    </source>
</evidence>
<dbReference type="InterPro" id="IPR000871">
    <property type="entry name" value="Beta-lactam_class-A"/>
</dbReference>
<proteinExistence type="inferred from homology"/>
<dbReference type="AlphaFoldDB" id="A0A248TH22"/>
<dbReference type="NCBIfam" id="NF033103">
    <property type="entry name" value="bla_class_A"/>
    <property type="match status" value="1"/>
</dbReference>
<protein>
    <recommendedName>
        <fullName evidence="2 5">Beta-lactamase</fullName>
        <ecNumber evidence="2 5">3.5.2.6</ecNumber>
    </recommendedName>
</protein>
<dbReference type="GO" id="GO:0030655">
    <property type="term" value="P:beta-lactam antibiotic catabolic process"/>
    <property type="evidence" value="ECO:0007669"/>
    <property type="project" value="InterPro"/>
</dbReference>
<dbReference type="Pfam" id="PF13354">
    <property type="entry name" value="Beta-lactamase2"/>
    <property type="match status" value="1"/>
</dbReference>
<evidence type="ECO:0000256" key="5">
    <source>
        <dbReference type="RuleBase" id="RU361140"/>
    </source>
</evidence>
<gene>
    <name evidence="7" type="ORF">CKF48_09365</name>
</gene>
<dbReference type="KEGG" id="bko:CKF48_09365"/>
<evidence type="ECO:0000256" key="2">
    <source>
        <dbReference type="ARBA" id="ARBA00012865"/>
    </source>
</evidence>
<dbReference type="GO" id="GO:0046677">
    <property type="term" value="P:response to antibiotic"/>
    <property type="evidence" value="ECO:0007669"/>
    <property type="project" value="UniProtKB-UniRule"/>
</dbReference>
<dbReference type="InterPro" id="IPR023650">
    <property type="entry name" value="Beta-lactam_class-A_AS"/>
</dbReference>
<dbReference type="SMR" id="A0A248TH22"/>
<evidence type="ECO:0000256" key="3">
    <source>
        <dbReference type="ARBA" id="ARBA00022801"/>
    </source>
</evidence>
<keyword evidence="8" id="KW-1185">Reference proteome</keyword>
<evidence type="ECO:0000313" key="7">
    <source>
        <dbReference type="EMBL" id="ASV67514.1"/>
    </source>
</evidence>
<accession>A0A248TH22</accession>
<evidence type="ECO:0000313" key="8">
    <source>
        <dbReference type="Proteomes" id="UP000215137"/>
    </source>
</evidence>
<dbReference type="CDD" id="cd13120">
    <property type="entry name" value="BF2867_like_N"/>
    <property type="match status" value="1"/>
</dbReference>
<dbReference type="PANTHER" id="PTHR35333">
    <property type="entry name" value="BETA-LACTAMASE"/>
    <property type="match status" value="1"/>
</dbReference>
<dbReference type="PANTHER" id="PTHR35333:SF3">
    <property type="entry name" value="BETA-LACTAMASE-TYPE TRANSPEPTIDASE FOLD CONTAINING PROTEIN"/>
    <property type="match status" value="1"/>
</dbReference>
<dbReference type="OrthoDB" id="9784149at2"/>
<sequence length="295" mass="32398">MKKMIVGLFVAMLLLVGCSKENEVNGGEVKAEDVSSGKFAQLEEKYGAKLGVYAIDTGNEETVAYQEDERFAYASTFKALAGAVLLKENPISILDEKRMYTKEDLVTYSPITEKYVDEGMTLREIAKAAMQYSDNTAGNLLFAELGGPDQLEEALRAIGDDVTEMDRLETELNEATPGDTRDTSTPKALATNLRIVGLTDELSEEKREIFQEWFKGNTTGDTLIKSGVPTDWIVGDKSGAASYGTRNDIAIVWPPNDEPIVIAILSNKQEKEAEYDDQLIGEATEIVLETLTQAN</sequence>
<dbReference type="PROSITE" id="PS51257">
    <property type="entry name" value="PROKAR_LIPOPROTEIN"/>
    <property type="match status" value="1"/>
</dbReference>
<dbReference type="EC" id="3.5.2.6" evidence="2 5"/>